<dbReference type="InterPro" id="IPR025562">
    <property type="entry name" value="Tae4"/>
</dbReference>
<name>A0ABY8HZ97_9BURK</name>
<protein>
    <submittedName>
        <fullName evidence="1">T6SS effector amidase Tae4 family protein</fullName>
    </submittedName>
</protein>
<dbReference type="RefSeq" id="WP_278315886.1">
    <property type="nucleotide sequence ID" value="NZ_CP121464.1"/>
</dbReference>
<keyword evidence="2" id="KW-1185">Reference proteome</keyword>
<proteinExistence type="predicted"/>
<evidence type="ECO:0000313" key="1">
    <source>
        <dbReference type="EMBL" id="WFR77210.1"/>
    </source>
</evidence>
<dbReference type="EMBL" id="CP121464">
    <property type="protein sequence ID" value="WFR77210.1"/>
    <property type="molecule type" value="Genomic_DNA"/>
</dbReference>
<dbReference type="Pfam" id="PF14113">
    <property type="entry name" value="Tae4"/>
    <property type="match status" value="1"/>
</dbReference>
<accession>A0ABY8HZ97</accession>
<dbReference type="Proteomes" id="UP001219584">
    <property type="component" value="Chromosome"/>
</dbReference>
<reference evidence="1 2" key="1">
    <citation type="submission" date="2023-04" db="EMBL/GenBank/DDBJ databases">
        <title>Nanopore sequencing of Janthinobacterium from water.</title>
        <authorList>
            <person name="Ciuchcinski K."/>
            <person name="Rokowska A."/>
            <person name="Dziewit L."/>
        </authorList>
    </citation>
    <scope>NUCLEOTIDE SEQUENCE [LARGE SCALE GENOMIC DNA]</scope>
    <source>
        <strain evidence="1 2">DEMB2</strain>
    </source>
</reference>
<organism evidence="1 2">
    <name type="scientific">Janthinobacterium rivuli</name>
    <dbReference type="NCBI Taxonomy" id="2751478"/>
    <lineage>
        <taxon>Bacteria</taxon>
        <taxon>Pseudomonadati</taxon>
        <taxon>Pseudomonadota</taxon>
        <taxon>Betaproteobacteria</taxon>
        <taxon>Burkholderiales</taxon>
        <taxon>Oxalobacteraceae</taxon>
        <taxon>Janthinobacterium</taxon>
    </lineage>
</organism>
<gene>
    <name evidence="1" type="ORF">P9875_15915</name>
</gene>
<sequence length="98" mass="10700">MPNKPEDVTGKEWESKVKARTAIIMFHADWPRDGEAPDSASGGYIDFWNGKRMMVSGAEGFIAVVGRRIGVSSAHIPGTSIGYSDLSNASLILFWEVK</sequence>
<evidence type="ECO:0000313" key="2">
    <source>
        <dbReference type="Proteomes" id="UP001219584"/>
    </source>
</evidence>